<dbReference type="PANTHER" id="PTHR47504">
    <property type="entry name" value="RIGHT ORIGIN-BINDING PROTEIN"/>
    <property type="match status" value="1"/>
</dbReference>
<sequence length="97" mass="11354">MNVYIRIQAAVDLIENKLKEPLTIQEIAKEAGFSPFYFQRLFQAISGFSVQSYIRKRRLSEAAKKLTQSEERILDIAVAYQYHSQEAFTRSFARFLE</sequence>
<dbReference type="AlphaFoldDB" id="A0A521DL83"/>
<proteinExistence type="predicted"/>
<evidence type="ECO:0000256" key="3">
    <source>
        <dbReference type="ARBA" id="ARBA00023163"/>
    </source>
</evidence>
<organism evidence="5 6">
    <name type="scientific">Melghirimyces algeriensis</name>
    <dbReference type="NCBI Taxonomy" id="910412"/>
    <lineage>
        <taxon>Bacteria</taxon>
        <taxon>Bacillati</taxon>
        <taxon>Bacillota</taxon>
        <taxon>Bacilli</taxon>
        <taxon>Bacillales</taxon>
        <taxon>Thermoactinomycetaceae</taxon>
        <taxon>Melghirimyces</taxon>
    </lineage>
</organism>
<dbReference type="Gene3D" id="1.10.10.60">
    <property type="entry name" value="Homeodomain-like"/>
    <property type="match status" value="2"/>
</dbReference>
<gene>
    <name evidence="5" type="ORF">SAMN06264849_106122</name>
</gene>
<dbReference type="GO" id="GO:0043565">
    <property type="term" value="F:sequence-specific DNA binding"/>
    <property type="evidence" value="ECO:0007669"/>
    <property type="project" value="InterPro"/>
</dbReference>
<keyword evidence="6" id="KW-1185">Reference proteome</keyword>
<evidence type="ECO:0000313" key="5">
    <source>
        <dbReference type="EMBL" id="SMO72436.1"/>
    </source>
</evidence>
<protein>
    <submittedName>
        <fullName evidence="5">AraC-type DNA-binding protein</fullName>
    </submittedName>
</protein>
<reference evidence="5 6" key="1">
    <citation type="submission" date="2017-05" db="EMBL/GenBank/DDBJ databases">
        <authorList>
            <person name="Varghese N."/>
            <person name="Submissions S."/>
        </authorList>
    </citation>
    <scope>NUCLEOTIDE SEQUENCE [LARGE SCALE GENOMIC DNA]</scope>
    <source>
        <strain evidence="5 6">DSM 45474</strain>
    </source>
</reference>
<keyword evidence="3" id="KW-0804">Transcription</keyword>
<evidence type="ECO:0000259" key="4">
    <source>
        <dbReference type="PROSITE" id="PS01124"/>
    </source>
</evidence>
<accession>A0A521DL83</accession>
<dbReference type="GO" id="GO:0003700">
    <property type="term" value="F:DNA-binding transcription factor activity"/>
    <property type="evidence" value="ECO:0007669"/>
    <property type="project" value="InterPro"/>
</dbReference>
<feature type="domain" description="HTH araC/xylS-type" evidence="4">
    <location>
        <begin position="8"/>
        <end position="97"/>
    </location>
</feature>
<evidence type="ECO:0000256" key="1">
    <source>
        <dbReference type="ARBA" id="ARBA00023015"/>
    </source>
</evidence>
<evidence type="ECO:0000313" key="6">
    <source>
        <dbReference type="Proteomes" id="UP000315636"/>
    </source>
</evidence>
<dbReference type="Proteomes" id="UP000315636">
    <property type="component" value="Unassembled WGS sequence"/>
</dbReference>
<dbReference type="EMBL" id="FXTI01000006">
    <property type="protein sequence ID" value="SMO72436.1"/>
    <property type="molecule type" value="Genomic_DNA"/>
</dbReference>
<name>A0A521DL83_9BACL</name>
<dbReference type="InterPro" id="IPR018060">
    <property type="entry name" value="HTH_AraC"/>
</dbReference>
<dbReference type="SMART" id="SM00342">
    <property type="entry name" value="HTH_ARAC"/>
    <property type="match status" value="1"/>
</dbReference>
<dbReference type="InterPro" id="IPR009057">
    <property type="entry name" value="Homeodomain-like_sf"/>
</dbReference>
<dbReference type="PROSITE" id="PS01124">
    <property type="entry name" value="HTH_ARAC_FAMILY_2"/>
    <property type="match status" value="1"/>
</dbReference>
<dbReference type="InterPro" id="IPR050959">
    <property type="entry name" value="MarA-like"/>
</dbReference>
<keyword evidence="1" id="KW-0805">Transcription regulation</keyword>
<dbReference type="SUPFAM" id="SSF46689">
    <property type="entry name" value="Homeodomain-like"/>
    <property type="match status" value="2"/>
</dbReference>
<dbReference type="PANTHER" id="PTHR47504:SF5">
    <property type="entry name" value="RIGHT ORIGIN-BINDING PROTEIN"/>
    <property type="match status" value="1"/>
</dbReference>
<evidence type="ECO:0000256" key="2">
    <source>
        <dbReference type="ARBA" id="ARBA00023125"/>
    </source>
</evidence>
<keyword evidence="2 5" id="KW-0238">DNA-binding</keyword>
<dbReference type="OrthoDB" id="8365150at2"/>
<dbReference type="Pfam" id="PF12833">
    <property type="entry name" value="HTH_18"/>
    <property type="match status" value="1"/>
</dbReference>
<dbReference type="RefSeq" id="WP_142505703.1">
    <property type="nucleotide sequence ID" value="NZ_FXTI01000006.1"/>
</dbReference>